<keyword evidence="1" id="KW-0472">Membrane</keyword>
<organism evidence="2 3">
    <name type="scientific">Sporosarcina siberiensis</name>
    <dbReference type="NCBI Taxonomy" id="1365606"/>
    <lineage>
        <taxon>Bacteria</taxon>
        <taxon>Bacillati</taxon>
        <taxon>Bacillota</taxon>
        <taxon>Bacilli</taxon>
        <taxon>Bacillales</taxon>
        <taxon>Caryophanaceae</taxon>
        <taxon>Sporosarcina</taxon>
    </lineage>
</organism>
<dbReference type="RefSeq" id="WP_381536802.1">
    <property type="nucleotide sequence ID" value="NZ_JBHUGI010000021.1"/>
</dbReference>
<evidence type="ECO:0000256" key="1">
    <source>
        <dbReference type="SAM" id="Phobius"/>
    </source>
</evidence>
<protein>
    <recommendedName>
        <fullName evidence="4">DUF4367 domain-containing protein</fullName>
    </recommendedName>
</protein>
<accession>A0ABW4SEJ8</accession>
<keyword evidence="1" id="KW-0812">Transmembrane</keyword>
<dbReference type="EMBL" id="JBHUGI010000021">
    <property type="protein sequence ID" value="MFD1927917.1"/>
    <property type="molecule type" value="Genomic_DNA"/>
</dbReference>
<reference evidence="3" key="1">
    <citation type="journal article" date="2019" name="Int. J. Syst. Evol. Microbiol.">
        <title>The Global Catalogue of Microorganisms (GCM) 10K type strain sequencing project: providing services to taxonomists for standard genome sequencing and annotation.</title>
        <authorList>
            <consortium name="The Broad Institute Genomics Platform"/>
            <consortium name="The Broad Institute Genome Sequencing Center for Infectious Disease"/>
            <person name="Wu L."/>
            <person name="Ma J."/>
        </authorList>
    </citation>
    <scope>NUCLEOTIDE SEQUENCE [LARGE SCALE GENOMIC DNA]</scope>
    <source>
        <strain evidence="3">CGMCC 4.7177</strain>
    </source>
</reference>
<comment type="caution">
    <text evidence="2">The sequence shown here is derived from an EMBL/GenBank/DDBJ whole genome shotgun (WGS) entry which is preliminary data.</text>
</comment>
<dbReference type="Proteomes" id="UP001597218">
    <property type="component" value="Unassembled WGS sequence"/>
</dbReference>
<sequence>MSNLDEQIAKDLKRHIEEDVSQLQDEIWSNLENELFSEESTKGEDVKKVNKKKKNRVIPIIATAAAAIAIAFSLQTEPGMAFVKGIKDMFVPEKEIIQNIEGTDEPTDVNLNEGKDSEYVIYIDETRYKMIPGENSDIVTTIEPLPEKFPEVTMEIKQVADEKPEDLVKKIEADLKTDFPELREIETVTEPVKGFLLHGLNGNNWDSVVVHLYVISNGKEGSYVIRENYFLEAAEGHGARFHHMLESFEIVE</sequence>
<keyword evidence="3" id="KW-1185">Reference proteome</keyword>
<evidence type="ECO:0008006" key="4">
    <source>
        <dbReference type="Google" id="ProtNLM"/>
    </source>
</evidence>
<evidence type="ECO:0000313" key="2">
    <source>
        <dbReference type="EMBL" id="MFD1927917.1"/>
    </source>
</evidence>
<evidence type="ECO:0000313" key="3">
    <source>
        <dbReference type="Proteomes" id="UP001597218"/>
    </source>
</evidence>
<feature type="transmembrane region" description="Helical" evidence="1">
    <location>
        <begin position="57"/>
        <end position="74"/>
    </location>
</feature>
<gene>
    <name evidence="2" type="ORF">ACFSFY_07595</name>
</gene>
<name>A0ABW4SEJ8_9BACL</name>
<proteinExistence type="predicted"/>
<keyword evidence="1" id="KW-1133">Transmembrane helix</keyword>